<evidence type="ECO:0000259" key="2">
    <source>
        <dbReference type="Pfam" id="PF01370"/>
    </source>
</evidence>
<evidence type="ECO:0000256" key="1">
    <source>
        <dbReference type="ARBA" id="ARBA00023027"/>
    </source>
</evidence>
<dbReference type="RefSeq" id="XP_014493214.1">
    <property type="nucleotide sequence ID" value="XM_014637728.2"/>
</dbReference>
<dbReference type="InterPro" id="IPR045869">
    <property type="entry name" value="Arna-like_SDR_e"/>
</dbReference>
<feature type="domain" description="NAD-dependent epimerase/dehydratase" evidence="2">
    <location>
        <begin position="22"/>
        <end position="292"/>
    </location>
</feature>
<proteinExistence type="predicted"/>
<dbReference type="OrthoDB" id="331544at2759"/>
<dbReference type="SUPFAM" id="SSF51735">
    <property type="entry name" value="NAD(P)-binding Rossmann-fold domains"/>
    <property type="match status" value="1"/>
</dbReference>
<dbReference type="AlphaFoldDB" id="A0A1S3THG5"/>
<dbReference type="Proteomes" id="UP000087766">
    <property type="component" value="Chromosome 2"/>
</dbReference>
<reference evidence="4" key="2">
    <citation type="submission" date="2025-08" db="UniProtKB">
        <authorList>
            <consortium name="RefSeq"/>
        </authorList>
    </citation>
    <scope>IDENTIFICATION</scope>
    <source>
        <tissue evidence="4">Leaf</tissue>
    </source>
</reference>
<gene>
    <name evidence="4" type="primary">LOC106755557</name>
</gene>
<dbReference type="Gene3D" id="3.40.50.720">
    <property type="entry name" value="NAD(P)-binding Rossmann-like Domain"/>
    <property type="match status" value="1"/>
</dbReference>
<dbReference type="CDD" id="cd05257">
    <property type="entry name" value="Arna_like_SDR_e"/>
    <property type="match status" value="1"/>
</dbReference>
<protein>
    <submittedName>
        <fullName evidence="4">UDP-D-apiose/UDP-D-xylose synthase 2-like</fullName>
    </submittedName>
</protein>
<dbReference type="NCBIfam" id="NF008872">
    <property type="entry name" value="PRK11908.1"/>
    <property type="match status" value="1"/>
</dbReference>
<dbReference type="PANTHER" id="PTHR43245">
    <property type="entry name" value="BIFUNCTIONAL POLYMYXIN RESISTANCE PROTEIN ARNA"/>
    <property type="match status" value="1"/>
</dbReference>
<dbReference type="GeneID" id="106755557"/>
<dbReference type="InterPro" id="IPR050177">
    <property type="entry name" value="Lipid_A_modif_metabolic_enz"/>
</dbReference>
<reference evidence="3" key="1">
    <citation type="journal article" date="2014" name="Nat. Commun.">
        <title>Genome sequence of mungbean and insights into evolution within Vigna species.</title>
        <authorList>
            <person name="Kang Y.J."/>
            <person name="Kim S.K."/>
            <person name="Kim M.Y."/>
            <person name="Lestari P."/>
            <person name="Kim K.H."/>
            <person name="Ha B.K."/>
            <person name="Jun T.H."/>
            <person name="Hwang W.J."/>
            <person name="Lee T."/>
            <person name="Lee J."/>
            <person name="Shim S."/>
            <person name="Yoon M.Y."/>
            <person name="Jang Y.E."/>
            <person name="Han K.S."/>
            <person name="Taeprayoon P."/>
            <person name="Yoon N."/>
            <person name="Somta P."/>
            <person name="Tanya P."/>
            <person name="Kim K.S."/>
            <person name="Gwag J.G."/>
            <person name="Moon J.K."/>
            <person name="Lee Y.H."/>
            <person name="Park B.S."/>
            <person name="Bombarely A."/>
            <person name="Doyle J.J."/>
            <person name="Jackson S.A."/>
            <person name="Schafleitner R."/>
            <person name="Srinives P."/>
            <person name="Varshney R.K."/>
            <person name="Lee S.H."/>
        </authorList>
    </citation>
    <scope>NUCLEOTIDE SEQUENCE [LARGE SCALE GENOMIC DNA]</scope>
    <source>
        <strain evidence="3">cv. VC1973A</strain>
    </source>
</reference>
<keyword evidence="3" id="KW-1185">Reference proteome</keyword>
<dbReference type="InterPro" id="IPR001509">
    <property type="entry name" value="Epimerase_deHydtase"/>
</dbReference>
<organism evidence="3 4">
    <name type="scientific">Vigna radiata var. radiata</name>
    <name type="common">Mung bean</name>
    <name type="synonym">Phaseolus aureus</name>
    <dbReference type="NCBI Taxonomy" id="3916"/>
    <lineage>
        <taxon>Eukaryota</taxon>
        <taxon>Viridiplantae</taxon>
        <taxon>Streptophyta</taxon>
        <taxon>Embryophyta</taxon>
        <taxon>Tracheophyta</taxon>
        <taxon>Spermatophyta</taxon>
        <taxon>Magnoliopsida</taxon>
        <taxon>eudicotyledons</taxon>
        <taxon>Gunneridae</taxon>
        <taxon>Pentapetalae</taxon>
        <taxon>rosids</taxon>
        <taxon>fabids</taxon>
        <taxon>Fabales</taxon>
        <taxon>Fabaceae</taxon>
        <taxon>Papilionoideae</taxon>
        <taxon>50 kb inversion clade</taxon>
        <taxon>NPAAA clade</taxon>
        <taxon>indigoferoid/millettioid clade</taxon>
        <taxon>Phaseoleae</taxon>
        <taxon>Vigna</taxon>
    </lineage>
</organism>
<accession>A0A1S3THG5</accession>
<dbReference type="STRING" id="3916.A0A1S3THG5"/>
<dbReference type="GO" id="GO:0016831">
    <property type="term" value="F:carboxy-lyase activity"/>
    <property type="evidence" value="ECO:0007669"/>
    <property type="project" value="InterPro"/>
</dbReference>
<keyword evidence="1" id="KW-0520">NAD</keyword>
<dbReference type="KEGG" id="vra:106755557"/>
<dbReference type="Pfam" id="PF01370">
    <property type="entry name" value="Epimerase"/>
    <property type="match status" value="1"/>
</dbReference>
<sequence>MNRSSTMARVDLDGNPIKPITICMIGAGGFIGSHLCEKLMHETPHTVLALDIQNDKIKHLLEPDSLPWAGRITFYRLNIKHDSRLEGLIKMADLTINLAAICIPADYNTRPLDTIYSNFIDGLPVVKYCSENNKRLIHFSTSEVYGKTIGAFLPKDSPLRKDPAYFVLKEDESPCIYGSIEKQRWTYACAKQLIDRLIYAEGAENGLEFTIVRPFNWIGPRIDFIPGIDGPSEGVPRVLACFSNNLLRGEPLKLVDGGQSQRTFVYIKDAIEAVLLMIENPARANGHIFNVGNPNNEVTVRQLAEMMVQVYSKVSGEKPPETPIIDVSSKEFYGEGYDDCDRRMSDMTIINKQLGWKPKTSLLDLLESSLTYQYRTYAEAIKKVIAKPVAS</sequence>
<dbReference type="InterPro" id="IPR036291">
    <property type="entry name" value="NAD(P)-bd_dom_sf"/>
</dbReference>
<name>A0A1S3THG5_VIGRR</name>
<evidence type="ECO:0000313" key="3">
    <source>
        <dbReference type="Proteomes" id="UP000087766"/>
    </source>
</evidence>
<evidence type="ECO:0000313" key="4">
    <source>
        <dbReference type="RefSeq" id="XP_014493214.1"/>
    </source>
</evidence>
<dbReference type="PANTHER" id="PTHR43245:SF13">
    <property type="entry name" value="UDP-D-APIOSE_UDP-D-XYLOSE SYNTHASE 2"/>
    <property type="match status" value="1"/>
</dbReference>